<dbReference type="GO" id="GO:0005634">
    <property type="term" value="C:nucleus"/>
    <property type="evidence" value="ECO:0007669"/>
    <property type="project" value="UniProtKB-SubCell"/>
</dbReference>
<evidence type="ECO:0000256" key="2">
    <source>
        <dbReference type="ARBA" id="ARBA00006403"/>
    </source>
</evidence>
<dbReference type="OrthoDB" id="60033at2759"/>
<evidence type="ECO:0000256" key="5">
    <source>
        <dbReference type="ARBA" id="ARBA00023163"/>
    </source>
</evidence>
<dbReference type="AlphaFoldDB" id="A0A9W8DYU4"/>
<evidence type="ECO:0000259" key="9">
    <source>
        <dbReference type="SMART" id="SM00415"/>
    </source>
</evidence>
<evidence type="ECO:0000256" key="6">
    <source>
        <dbReference type="ARBA" id="ARBA00023242"/>
    </source>
</evidence>
<feature type="compositionally biased region" description="Low complexity" evidence="8">
    <location>
        <begin position="324"/>
        <end position="333"/>
    </location>
</feature>
<dbReference type="PANTHER" id="PTHR10015">
    <property type="entry name" value="HEAT SHOCK TRANSCRIPTION FACTOR"/>
    <property type="match status" value="1"/>
</dbReference>
<dbReference type="GO" id="GO:0043565">
    <property type="term" value="F:sequence-specific DNA binding"/>
    <property type="evidence" value="ECO:0007669"/>
    <property type="project" value="InterPro"/>
</dbReference>
<proteinExistence type="inferred from homology"/>
<feature type="region of interest" description="Disordered" evidence="8">
    <location>
        <begin position="95"/>
        <end position="122"/>
    </location>
</feature>
<organism evidence="10 11">
    <name type="scientific">Tieghemiomyces parasiticus</name>
    <dbReference type="NCBI Taxonomy" id="78921"/>
    <lineage>
        <taxon>Eukaryota</taxon>
        <taxon>Fungi</taxon>
        <taxon>Fungi incertae sedis</taxon>
        <taxon>Zoopagomycota</taxon>
        <taxon>Kickxellomycotina</taxon>
        <taxon>Dimargaritomycetes</taxon>
        <taxon>Dimargaritales</taxon>
        <taxon>Dimargaritaceae</taxon>
        <taxon>Tieghemiomyces</taxon>
    </lineage>
</organism>
<keyword evidence="6" id="KW-0539">Nucleus</keyword>
<feature type="domain" description="HSF-type DNA-binding" evidence="9">
    <location>
        <begin position="3"/>
        <end position="99"/>
    </location>
</feature>
<dbReference type="PANTHER" id="PTHR10015:SF427">
    <property type="entry name" value="HEAT SHOCK FACTOR PROTEIN"/>
    <property type="match status" value="1"/>
</dbReference>
<dbReference type="InterPro" id="IPR036388">
    <property type="entry name" value="WH-like_DNA-bd_sf"/>
</dbReference>
<evidence type="ECO:0000256" key="4">
    <source>
        <dbReference type="ARBA" id="ARBA00023125"/>
    </source>
</evidence>
<sequence length="406" mass="44723">MNLSIIESPQNQRLIRWSRCGSKFAVTNHNELARKILPQYFKHGNWQSFVRQLNMYGFHKVNDVFHGGASTGESTQLWEFRHPAFLRGRPDLLNDIKRRTPKSGQACTHPHHSPSLDSPWSKPSRTIAPEPLLIKSASSLSPPAQPAIESSAGPTPVETITTTTIANTPVSEDPLQGIMTRLDRLERTNYELRTINAHLSTENAALTAAQRHYQRSISKLANFLTTVFSEEESCDPHFQAQARKKRKLESLALNSEITQILSTCERAPPRMTPAIPSFPSLPTTVTPAMSNSYHGRPKGNLTPAAHTASFSPQLPPLNALHHQSSSSTTPAAPCSHLHLPRIAVHNQPSSAYPHHHATNIATMTAAIPSPVSIGSPRVSSSPGHSPENLPSFKFILSTDRRFPNLP</sequence>
<evidence type="ECO:0000256" key="3">
    <source>
        <dbReference type="ARBA" id="ARBA00023015"/>
    </source>
</evidence>
<evidence type="ECO:0000256" key="8">
    <source>
        <dbReference type="SAM" id="MobiDB-lite"/>
    </source>
</evidence>
<protein>
    <submittedName>
        <fullName evidence="10">Flocculation suppression protein</fullName>
    </submittedName>
</protein>
<comment type="similarity">
    <text evidence="2 7">Belongs to the HSF family.</text>
</comment>
<name>A0A9W8DYU4_9FUNG</name>
<keyword evidence="4" id="KW-0238">DNA-binding</keyword>
<evidence type="ECO:0000256" key="7">
    <source>
        <dbReference type="RuleBase" id="RU004020"/>
    </source>
</evidence>
<dbReference type="FunFam" id="1.10.10.10:FF:000027">
    <property type="entry name" value="Heat shock transcription factor 1"/>
    <property type="match status" value="1"/>
</dbReference>
<dbReference type="GO" id="GO:0003700">
    <property type="term" value="F:DNA-binding transcription factor activity"/>
    <property type="evidence" value="ECO:0007669"/>
    <property type="project" value="InterPro"/>
</dbReference>
<comment type="caution">
    <text evidence="10">The sequence shown here is derived from an EMBL/GenBank/DDBJ whole genome shotgun (WGS) entry which is preliminary data.</text>
</comment>
<feature type="region of interest" description="Disordered" evidence="8">
    <location>
        <begin position="286"/>
        <end position="334"/>
    </location>
</feature>
<dbReference type="Pfam" id="PF00447">
    <property type="entry name" value="HSF_DNA-bind"/>
    <property type="match status" value="1"/>
</dbReference>
<evidence type="ECO:0000313" key="10">
    <source>
        <dbReference type="EMBL" id="KAJ1924716.1"/>
    </source>
</evidence>
<dbReference type="PRINTS" id="PR00056">
    <property type="entry name" value="HSFDOMAIN"/>
</dbReference>
<dbReference type="InterPro" id="IPR036390">
    <property type="entry name" value="WH_DNA-bd_sf"/>
</dbReference>
<comment type="subcellular location">
    <subcellularLocation>
        <location evidence="1">Nucleus</location>
    </subcellularLocation>
</comment>
<accession>A0A9W8DYU4</accession>
<keyword evidence="11" id="KW-1185">Reference proteome</keyword>
<evidence type="ECO:0000256" key="1">
    <source>
        <dbReference type="ARBA" id="ARBA00004123"/>
    </source>
</evidence>
<keyword evidence="5" id="KW-0804">Transcription</keyword>
<reference evidence="10" key="1">
    <citation type="submission" date="2022-07" db="EMBL/GenBank/DDBJ databases">
        <title>Phylogenomic reconstructions and comparative analyses of Kickxellomycotina fungi.</title>
        <authorList>
            <person name="Reynolds N.K."/>
            <person name="Stajich J.E."/>
            <person name="Barry K."/>
            <person name="Grigoriev I.V."/>
            <person name="Crous P."/>
            <person name="Smith M.E."/>
        </authorList>
    </citation>
    <scope>NUCLEOTIDE SEQUENCE</scope>
    <source>
        <strain evidence="10">RSA 861</strain>
    </source>
</reference>
<dbReference type="SUPFAM" id="SSF46785">
    <property type="entry name" value="Winged helix' DNA-binding domain"/>
    <property type="match status" value="1"/>
</dbReference>
<dbReference type="SMART" id="SM00415">
    <property type="entry name" value="HSF"/>
    <property type="match status" value="1"/>
</dbReference>
<gene>
    <name evidence="10" type="primary">SFL1</name>
    <name evidence="10" type="ORF">IWQ60_005008</name>
</gene>
<dbReference type="InterPro" id="IPR000232">
    <property type="entry name" value="HSF_DNA-bd"/>
</dbReference>
<evidence type="ECO:0000313" key="11">
    <source>
        <dbReference type="Proteomes" id="UP001150569"/>
    </source>
</evidence>
<keyword evidence="3" id="KW-0805">Transcription regulation</keyword>
<dbReference type="Gene3D" id="1.10.10.10">
    <property type="entry name" value="Winged helix-like DNA-binding domain superfamily/Winged helix DNA-binding domain"/>
    <property type="match status" value="1"/>
</dbReference>
<dbReference type="Proteomes" id="UP001150569">
    <property type="component" value="Unassembled WGS sequence"/>
</dbReference>
<dbReference type="EMBL" id="JANBPT010000257">
    <property type="protein sequence ID" value="KAJ1924716.1"/>
    <property type="molecule type" value="Genomic_DNA"/>
</dbReference>